<evidence type="ECO:0000313" key="2">
    <source>
        <dbReference type="Proteomes" id="UP000007875"/>
    </source>
</evidence>
<organism evidence="1 2">
    <name type="scientific">Ciona savignyi</name>
    <name type="common">Pacific transparent sea squirt</name>
    <dbReference type="NCBI Taxonomy" id="51511"/>
    <lineage>
        <taxon>Eukaryota</taxon>
        <taxon>Metazoa</taxon>
        <taxon>Chordata</taxon>
        <taxon>Tunicata</taxon>
        <taxon>Ascidiacea</taxon>
        <taxon>Phlebobranchia</taxon>
        <taxon>Cionidae</taxon>
        <taxon>Ciona</taxon>
    </lineage>
</organism>
<reference evidence="1" key="3">
    <citation type="submission" date="2025-09" db="UniProtKB">
        <authorList>
            <consortium name="Ensembl"/>
        </authorList>
    </citation>
    <scope>IDENTIFICATION</scope>
</reference>
<name>H2Y948_CIOSA</name>
<dbReference type="Proteomes" id="UP000007875">
    <property type="component" value="Unassembled WGS sequence"/>
</dbReference>
<protein>
    <submittedName>
        <fullName evidence="1">Uncharacterized protein</fullName>
    </submittedName>
</protein>
<evidence type="ECO:0000313" key="1">
    <source>
        <dbReference type="Ensembl" id="ENSCSAVP00000001846.1"/>
    </source>
</evidence>
<reference evidence="2" key="1">
    <citation type="submission" date="2003-08" db="EMBL/GenBank/DDBJ databases">
        <authorList>
            <person name="Birren B."/>
            <person name="Nusbaum C."/>
            <person name="Abebe A."/>
            <person name="Abouelleil A."/>
            <person name="Adekoya E."/>
            <person name="Ait-zahra M."/>
            <person name="Allen N."/>
            <person name="Allen T."/>
            <person name="An P."/>
            <person name="Anderson M."/>
            <person name="Anderson S."/>
            <person name="Arachchi H."/>
            <person name="Armbruster J."/>
            <person name="Bachantsang P."/>
            <person name="Baldwin J."/>
            <person name="Barry A."/>
            <person name="Bayul T."/>
            <person name="Blitshsteyn B."/>
            <person name="Bloom T."/>
            <person name="Blye J."/>
            <person name="Boguslavskiy L."/>
            <person name="Borowsky M."/>
            <person name="Boukhgalter B."/>
            <person name="Brunache A."/>
            <person name="Butler J."/>
            <person name="Calixte N."/>
            <person name="Calvo S."/>
            <person name="Camarata J."/>
            <person name="Campo K."/>
            <person name="Chang J."/>
            <person name="Cheshatsang Y."/>
            <person name="Citroen M."/>
            <person name="Collymore A."/>
            <person name="Considine T."/>
            <person name="Cook A."/>
            <person name="Cooke P."/>
            <person name="Corum B."/>
            <person name="Cuomo C."/>
            <person name="David R."/>
            <person name="Dawoe T."/>
            <person name="Degray S."/>
            <person name="Dodge S."/>
            <person name="Dooley K."/>
            <person name="Dorje P."/>
            <person name="Dorjee K."/>
            <person name="Dorris L."/>
            <person name="Duffey N."/>
            <person name="Dupes A."/>
            <person name="Elkins T."/>
            <person name="Engels R."/>
            <person name="Erickson J."/>
            <person name="Farina A."/>
            <person name="Faro S."/>
            <person name="Ferreira P."/>
            <person name="Fischer H."/>
            <person name="Fitzgerald M."/>
            <person name="Foley K."/>
            <person name="Gage D."/>
            <person name="Galagan J."/>
            <person name="Gearin G."/>
            <person name="Gnerre S."/>
            <person name="Gnirke A."/>
            <person name="Goyette A."/>
            <person name="Graham J."/>
            <person name="Grandbois E."/>
            <person name="Gyaltsen K."/>
            <person name="Hafez N."/>
            <person name="Hagopian D."/>
            <person name="Hagos B."/>
            <person name="Hall J."/>
            <person name="Hatcher B."/>
            <person name="Heller A."/>
            <person name="Higgins H."/>
            <person name="Honan T."/>
            <person name="Horn A."/>
            <person name="Houde N."/>
            <person name="Hughes L."/>
            <person name="Hulme W."/>
            <person name="Husby E."/>
            <person name="Iliev I."/>
            <person name="Jaffe D."/>
            <person name="Jones C."/>
            <person name="Kamal M."/>
            <person name="Kamat A."/>
            <person name="Kamvysselis M."/>
            <person name="Karlsson E."/>
            <person name="Kells C."/>
            <person name="Kieu A."/>
            <person name="Kisner P."/>
            <person name="Kodira C."/>
            <person name="Kulbokas E."/>
            <person name="Labutti K."/>
            <person name="Lama D."/>
            <person name="Landers T."/>
            <person name="Leger J."/>
            <person name="Levine S."/>
            <person name="Lewis D."/>
            <person name="Lewis T."/>
            <person name="Lindblad-toh K."/>
            <person name="Liu X."/>
            <person name="Lokyitsang T."/>
            <person name="Lokyitsang Y."/>
            <person name="Lucien O."/>
            <person name="Lui A."/>
            <person name="Ma L.J."/>
            <person name="Mabbitt R."/>
            <person name="Macdonald J."/>
            <person name="Maclean C."/>
            <person name="Major J."/>
            <person name="Manning J."/>
            <person name="Marabella R."/>
            <person name="Maru K."/>
            <person name="Matthews C."/>
            <person name="Mauceli E."/>
            <person name="Mccarthy M."/>
            <person name="Mcdonough S."/>
            <person name="Mcghee T."/>
            <person name="Meldrim J."/>
            <person name="Meneus L."/>
            <person name="Mesirov J."/>
            <person name="Mihalev A."/>
            <person name="Mihova T."/>
            <person name="Mikkelsen T."/>
            <person name="Mlenga V."/>
            <person name="Moru K."/>
            <person name="Mozes J."/>
            <person name="Mulrain L."/>
            <person name="Munson G."/>
            <person name="Naylor J."/>
            <person name="Newes C."/>
            <person name="Nguyen C."/>
            <person name="Nguyen N."/>
            <person name="Nguyen T."/>
            <person name="Nicol R."/>
            <person name="Nielsen C."/>
            <person name="Nizzari M."/>
            <person name="Norbu C."/>
            <person name="Norbu N."/>
            <person name="O'donnell P."/>
            <person name="Okoawo O."/>
            <person name="O'leary S."/>
            <person name="Omotosho B."/>
            <person name="O'neill K."/>
            <person name="Osman S."/>
            <person name="Parker S."/>
            <person name="Perrin D."/>
            <person name="Phunkhang P."/>
            <person name="Piqani B."/>
            <person name="Purcell S."/>
            <person name="Rachupka T."/>
            <person name="Ramasamy U."/>
            <person name="Rameau R."/>
            <person name="Ray V."/>
            <person name="Raymond C."/>
            <person name="Retta R."/>
            <person name="Richardson S."/>
            <person name="Rise C."/>
            <person name="Rodriguez J."/>
            <person name="Rogers J."/>
            <person name="Rogov P."/>
            <person name="Rutman M."/>
            <person name="Schupbach R."/>
            <person name="Seaman C."/>
            <person name="Settipalli S."/>
            <person name="Sharpe T."/>
            <person name="Sheridan J."/>
            <person name="Sherpa N."/>
            <person name="Shi J."/>
            <person name="Smirnov S."/>
            <person name="Smith C."/>
            <person name="Sougnez C."/>
            <person name="Spencer B."/>
            <person name="Stalker J."/>
            <person name="Stange-thomann N."/>
            <person name="Stavropoulos S."/>
            <person name="Stetson K."/>
            <person name="Stone C."/>
            <person name="Stone S."/>
            <person name="Stubbs M."/>
            <person name="Talamas J."/>
            <person name="Tchuinga P."/>
            <person name="Tenzing P."/>
            <person name="Tesfaye S."/>
            <person name="Theodore J."/>
            <person name="Thoulutsang Y."/>
            <person name="Topham K."/>
            <person name="Towey S."/>
            <person name="Tsamla T."/>
            <person name="Tsomo N."/>
            <person name="Vallee D."/>
            <person name="Vassiliev H."/>
            <person name="Venkataraman V."/>
            <person name="Vinson J."/>
            <person name="Vo A."/>
            <person name="Wade C."/>
            <person name="Wang S."/>
            <person name="Wangchuk T."/>
            <person name="Wangdi T."/>
            <person name="Whittaker C."/>
            <person name="Wilkinson J."/>
            <person name="Wu Y."/>
            <person name="Wyman D."/>
            <person name="Yadav S."/>
            <person name="Yang S."/>
            <person name="Yang X."/>
            <person name="Yeager S."/>
            <person name="Yee E."/>
            <person name="Young G."/>
            <person name="Zainoun J."/>
            <person name="Zembeck L."/>
            <person name="Zimmer A."/>
            <person name="Zody M."/>
            <person name="Lander E."/>
        </authorList>
    </citation>
    <scope>NUCLEOTIDE SEQUENCE [LARGE SCALE GENOMIC DNA]</scope>
</reference>
<accession>H2Y948</accession>
<proteinExistence type="predicted"/>
<dbReference type="AlphaFoldDB" id="H2Y948"/>
<sequence>MVQHYAKLTKDVESREARALWRIKRHNLNEK</sequence>
<dbReference type="Ensembl" id="ENSCSAVT00000001879.1">
    <property type="protein sequence ID" value="ENSCSAVP00000001846.1"/>
    <property type="gene ID" value="ENSCSAVG00000001080.1"/>
</dbReference>
<dbReference type="HOGENOM" id="CLU_3401139_0_0_1"/>
<dbReference type="InParanoid" id="H2Y948"/>
<reference evidence="1" key="2">
    <citation type="submission" date="2025-08" db="UniProtKB">
        <authorList>
            <consortium name="Ensembl"/>
        </authorList>
    </citation>
    <scope>IDENTIFICATION</scope>
</reference>
<keyword evidence="2" id="KW-1185">Reference proteome</keyword>